<evidence type="ECO:0000313" key="1">
    <source>
        <dbReference type="EnsemblMetazoa" id="PPA39385.1"/>
    </source>
</evidence>
<evidence type="ECO:0000313" key="2">
    <source>
        <dbReference type="Proteomes" id="UP000005239"/>
    </source>
</evidence>
<keyword evidence="2" id="KW-1185">Reference proteome</keyword>
<gene>
    <name evidence="1" type="primary">WBGene00277754</name>
</gene>
<sequence length="165" mass="18747">MHRVPSFLLCVVLVVILLLAGCGRVAGDSNRTLLQRYAQMNPFKQNPGLNRCEAWYATGKQSGQYQTVWCQIETNFLVYTHCCEHTNKIGWTECCFFVQDWMLVVVPIVLAVVLVYCGFCVKMCYDEQCSWNEKCRQERAAAAAVAAKRQGRAAYEAVPMIEYTP</sequence>
<proteinExistence type="predicted"/>
<protein>
    <submittedName>
        <fullName evidence="1">Uncharacterized protein</fullName>
    </submittedName>
</protein>
<accession>A0A2A6CCB4</accession>
<dbReference type="Proteomes" id="UP000005239">
    <property type="component" value="Unassembled WGS sequence"/>
</dbReference>
<reference evidence="1" key="2">
    <citation type="submission" date="2022-06" db="UniProtKB">
        <authorList>
            <consortium name="EnsemblMetazoa"/>
        </authorList>
    </citation>
    <scope>IDENTIFICATION</scope>
    <source>
        <strain evidence="1">PS312</strain>
    </source>
</reference>
<organism evidence="1 2">
    <name type="scientific">Pristionchus pacificus</name>
    <name type="common">Parasitic nematode worm</name>
    <dbReference type="NCBI Taxonomy" id="54126"/>
    <lineage>
        <taxon>Eukaryota</taxon>
        <taxon>Metazoa</taxon>
        <taxon>Ecdysozoa</taxon>
        <taxon>Nematoda</taxon>
        <taxon>Chromadorea</taxon>
        <taxon>Rhabditida</taxon>
        <taxon>Rhabditina</taxon>
        <taxon>Diplogasteromorpha</taxon>
        <taxon>Diplogasteroidea</taxon>
        <taxon>Neodiplogasteridae</taxon>
        <taxon>Pristionchus</taxon>
    </lineage>
</organism>
<name>A0A2A6CCB4_PRIPA</name>
<dbReference type="PROSITE" id="PS51257">
    <property type="entry name" value="PROKAR_LIPOPROTEIN"/>
    <property type="match status" value="1"/>
</dbReference>
<accession>A0A8R1YSN4</accession>
<dbReference type="AlphaFoldDB" id="A0A2A6CCB4"/>
<reference evidence="2" key="1">
    <citation type="journal article" date="2008" name="Nat. Genet.">
        <title>The Pristionchus pacificus genome provides a unique perspective on nematode lifestyle and parasitism.</title>
        <authorList>
            <person name="Dieterich C."/>
            <person name="Clifton S.W."/>
            <person name="Schuster L.N."/>
            <person name="Chinwalla A."/>
            <person name="Delehaunty K."/>
            <person name="Dinkelacker I."/>
            <person name="Fulton L."/>
            <person name="Fulton R."/>
            <person name="Godfrey J."/>
            <person name="Minx P."/>
            <person name="Mitreva M."/>
            <person name="Roeseler W."/>
            <person name="Tian H."/>
            <person name="Witte H."/>
            <person name="Yang S.P."/>
            <person name="Wilson R.K."/>
            <person name="Sommer R.J."/>
        </authorList>
    </citation>
    <scope>NUCLEOTIDE SEQUENCE [LARGE SCALE GENOMIC DNA]</scope>
    <source>
        <strain evidence="2">PS312</strain>
    </source>
</reference>
<dbReference type="EnsemblMetazoa" id="PPA39385.1">
    <property type="protein sequence ID" value="PPA39385.1"/>
    <property type="gene ID" value="WBGene00277754"/>
</dbReference>